<dbReference type="InterPro" id="IPR050817">
    <property type="entry name" value="DjlA_DnaK_co-chaperone"/>
</dbReference>
<dbReference type="SUPFAM" id="SSF46565">
    <property type="entry name" value="Chaperone J-domain"/>
    <property type="match status" value="1"/>
</dbReference>
<keyword evidence="4" id="KW-1185">Reference proteome</keyword>
<dbReference type="STRING" id="639282.DEFDS_1649"/>
<dbReference type="eggNOG" id="COG0484">
    <property type="taxonomic scope" value="Bacteria"/>
</dbReference>
<dbReference type="Gene3D" id="1.25.40.10">
    <property type="entry name" value="Tetratricopeptide repeat domain"/>
    <property type="match status" value="1"/>
</dbReference>
<gene>
    <name evidence="3" type="ordered locus">DEFDS_1649</name>
</gene>
<keyword evidence="1" id="KW-0802">TPR repeat</keyword>
<accession>D3P8R5</accession>
<sequence>MDKKSFYLKILGLDSTATKNDIKRRYLELVKKYHPDVNDGKSDQFVAISKAYNYLIKNKDSDKAPDIEEIFNEKKENYKQIARKLYAVGVKYFREGDVNNALNAFEEAYRKDNNPKYKKWIVKCLLLKPRRLFDAKELCLELIREEPWDPENYVLLGDVYYKREIYKVANQYYKKAIEHGYPKEALKDKIVDMKKGFLSRLFRKNE</sequence>
<dbReference type="HOGENOM" id="CLU_1330119_0_0_0"/>
<dbReference type="Gene3D" id="1.10.287.110">
    <property type="entry name" value="DnaJ domain"/>
    <property type="match status" value="1"/>
</dbReference>
<dbReference type="OrthoDB" id="9779889at2"/>
<evidence type="ECO:0000256" key="1">
    <source>
        <dbReference type="PROSITE-ProRule" id="PRU00339"/>
    </source>
</evidence>
<dbReference type="PROSITE" id="PS50005">
    <property type="entry name" value="TPR"/>
    <property type="match status" value="1"/>
</dbReference>
<name>D3P8R5_DEFDS</name>
<dbReference type="PROSITE" id="PS50076">
    <property type="entry name" value="DNAJ_2"/>
    <property type="match status" value="1"/>
</dbReference>
<dbReference type="RefSeq" id="WP_013008351.1">
    <property type="nucleotide sequence ID" value="NC_013939.1"/>
</dbReference>
<dbReference type="SMART" id="SM00271">
    <property type="entry name" value="DnaJ"/>
    <property type="match status" value="1"/>
</dbReference>
<protein>
    <recommendedName>
        <fullName evidence="2">J domain-containing protein</fullName>
    </recommendedName>
</protein>
<dbReference type="PRINTS" id="PR00625">
    <property type="entry name" value="JDOMAIN"/>
</dbReference>
<evidence type="ECO:0000313" key="4">
    <source>
        <dbReference type="Proteomes" id="UP000001520"/>
    </source>
</evidence>
<dbReference type="InterPro" id="IPR011990">
    <property type="entry name" value="TPR-like_helical_dom_sf"/>
</dbReference>
<dbReference type="KEGG" id="ddf:DEFDS_1649"/>
<dbReference type="InterPro" id="IPR019734">
    <property type="entry name" value="TPR_rpt"/>
</dbReference>
<dbReference type="CDD" id="cd06257">
    <property type="entry name" value="DnaJ"/>
    <property type="match status" value="1"/>
</dbReference>
<dbReference type="AlphaFoldDB" id="D3P8R5"/>
<feature type="domain" description="J" evidence="2">
    <location>
        <begin position="6"/>
        <end position="82"/>
    </location>
</feature>
<dbReference type="SUPFAM" id="SSF48452">
    <property type="entry name" value="TPR-like"/>
    <property type="match status" value="1"/>
</dbReference>
<dbReference type="Pfam" id="PF00226">
    <property type="entry name" value="DnaJ"/>
    <property type="match status" value="1"/>
</dbReference>
<dbReference type="Proteomes" id="UP000001520">
    <property type="component" value="Chromosome"/>
</dbReference>
<organism evidence="3 4">
    <name type="scientific">Deferribacter desulfuricans (strain DSM 14783 / JCM 11476 / NBRC 101012 / SSM1)</name>
    <dbReference type="NCBI Taxonomy" id="639282"/>
    <lineage>
        <taxon>Bacteria</taxon>
        <taxon>Pseudomonadati</taxon>
        <taxon>Deferribacterota</taxon>
        <taxon>Deferribacteres</taxon>
        <taxon>Deferribacterales</taxon>
        <taxon>Deferribacteraceae</taxon>
        <taxon>Deferribacter</taxon>
    </lineage>
</organism>
<feature type="repeat" description="TPR" evidence="1">
    <location>
        <begin position="82"/>
        <end position="115"/>
    </location>
</feature>
<evidence type="ECO:0000259" key="2">
    <source>
        <dbReference type="PROSITE" id="PS50076"/>
    </source>
</evidence>
<dbReference type="EMBL" id="AP011529">
    <property type="protein sequence ID" value="BAI81105.1"/>
    <property type="molecule type" value="Genomic_DNA"/>
</dbReference>
<proteinExistence type="predicted"/>
<reference evidence="3 4" key="1">
    <citation type="journal article" date="2010" name="DNA Res.">
        <title>Bacterial lifestyle in a deep-sea hydrothermal vent chimney revealed by the genome sequence of the thermophilic bacterium Deferribacter desulfuricans SSM1.</title>
        <authorList>
            <person name="Takaki Y."/>
            <person name="Shimamura S."/>
            <person name="Nakagawa S."/>
            <person name="Fukuhara Y."/>
            <person name="Horikawa H."/>
            <person name="Ankai A."/>
            <person name="Harada T."/>
            <person name="Hosoyama A."/>
            <person name="Oguchi A."/>
            <person name="Fukui S."/>
            <person name="Fujita N."/>
            <person name="Takami H."/>
            <person name="Takai K."/>
        </authorList>
    </citation>
    <scope>NUCLEOTIDE SEQUENCE [LARGE SCALE GENOMIC DNA]</scope>
    <source>
        <strain evidence="4">DSM 14783 / JCM 11476 / NBRC 101012 / SSM1</strain>
    </source>
</reference>
<dbReference type="InterPro" id="IPR036869">
    <property type="entry name" value="J_dom_sf"/>
</dbReference>
<dbReference type="PANTHER" id="PTHR24074">
    <property type="entry name" value="CO-CHAPERONE PROTEIN DJLA"/>
    <property type="match status" value="1"/>
</dbReference>
<dbReference type="InterPro" id="IPR001623">
    <property type="entry name" value="DnaJ_domain"/>
</dbReference>
<evidence type="ECO:0000313" key="3">
    <source>
        <dbReference type="EMBL" id="BAI81105.1"/>
    </source>
</evidence>